<evidence type="ECO:0000256" key="3">
    <source>
        <dbReference type="ARBA" id="ARBA00011738"/>
    </source>
</evidence>
<evidence type="ECO:0000256" key="9">
    <source>
        <dbReference type="HAMAP-Rule" id="MF_01023"/>
    </source>
</evidence>
<dbReference type="AlphaFoldDB" id="A0A1M6JXZ6"/>
<dbReference type="CDD" id="cd00609">
    <property type="entry name" value="AAT_like"/>
    <property type="match status" value="1"/>
</dbReference>
<keyword evidence="6 9" id="KW-0808">Transferase</keyword>
<dbReference type="STRING" id="1121919.SAMN02745975_02259"/>
<dbReference type="PANTHER" id="PTHR42885:SF2">
    <property type="entry name" value="HISTIDINOL-PHOSPHATE AMINOTRANSFERASE"/>
    <property type="match status" value="1"/>
</dbReference>
<keyword evidence="5 9" id="KW-0028">Amino-acid biosynthesis</keyword>
<keyword evidence="8 9" id="KW-0368">Histidine biosynthesis</keyword>
<comment type="catalytic activity">
    <reaction evidence="9">
        <text>L-histidinol phosphate + 2-oxoglutarate = 3-(imidazol-4-yl)-2-oxopropyl phosphate + L-glutamate</text>
        <dbReference type="Rhea" id="RHEA:23744"/>
        <dbReference type="ChEBI" id="CHEBI:16810"/>
        <dbReference type="ChEBI" id="CHEBI:29985"/>
        <dbReference type="ChEBI" id="CHEBI:57766"/>
        <dbReference type="ChEBI" id="CHEBI:57980"/>
        <dbReference type="EC" id="2.6.1.9"/>
    </reaction>
</comment>
<sequence>MMGLVRKSVLEMEAYRVPKDKISIKLDANESPYNLGDRLYSLLLQRLQSIDLNRYPDTDSIMLRKAIGKYVGFPIESILCGNGSDEMIQNIIQTFVEAGDAVVSHEPSFSMYKVFTTIAGGKFIEIESDADFAINIGGIIEAANANHAKLIFICNPNNPTGTVITPMEIIGLLEATKAMIVVDEAYFEFYGESMIDWIKEKERLIVLRTLSKGISLAGARIGYMVAQRQVIDYVYRVKPPYNLNAYSQALGELFLENIQMVQDYIRQIVDARDHLIAQLETLEEVKIYPSKSNFILIKTSKASEIQEKCKNMKIGIRFYGKEGVLKDCLRITVGTKEENDMIKNIFQEVIAL</sequence>
<evidence type="ECO:0000259" key="10">
    <source>
        <dbReference type="Pfam" id="PF00155"/>
    </source>
</evidence>
<dbReference type="GO" id="GO:0000105">
    <property type="term" value="P:L-histidine biosynthetic process"/>
    <property type="evidence" value="ECO:0007669"/>
    <property type="project" value="UniProtKB-UniRule"/>
</dbReference>
<dbReference type="GO" id="GO:0030170">
    <property type="term" value="F:pyridoxal phosphate binding"/>
    <property type="evidence" value="ECO:0007669"/>
    <property type="project" value="InterPro"/>
</dbReference>
<keyword evidence="12" id="KW-1185">Reference proteome</keyword>
<dbReference type="HAMAP" id="MF_01023">
    <property type="entry name" value="HisC_aminotrans_2"/>
    <property type="match status" value="1"/>
</dbReference>
<evidence type="ECO:0000256" key="8">
    <source>
        <dbReference type="ARBA" id="ARBA00023102"/>
    </source>
</evidence>
<evidence type="ECO:0000256" key="5">
    <source>
        <dbReference type="ARBA" id="ARBA00022605"/>
    </source>
</evidence>
<evidence type="ECO:0000256" key="4">
    <source>
        <dbReference type="ARBA" id="ARBA00022576"/>
    </source>
</evidence>
<evidence type="ECO:0000313" key="12">
    <source>
        <dbReference type="Proteomes" id="UP000184536"/>
    </source>
</evidence>
<comment type="subunit">
    <text evidence="3 9">Homodimer.</text>
</comment>
<dbReference type="InterPro" id="IPR015421">
    <property type="entry name" value="PyrdxlP-dep_Trfase_major"/>
</dbReference>
<gene>
    <name evidence="9" type="primary">hisC</name>
    <name evidence="11" type="ORF">SAMN02745975_02259</name>
</gene>
<dbReference type="InterPro" id="IPR015422">
    <property type="entry name" value="PyrdxlP-dep_Trfase_small"/>
</dbReference>
<name>A0A1M6JXZ6_9FIRM</name>
<comment type="similarity">
    <text evidence="2 9">Belongs to the class-II pyridoxal-phosphate-dependent aminotransferase family. Histidinol-phosphate aminotransferase subfamily.</text>
</comment>
<dbReference type="Gene3D" id="3.90.1150.10">
    <property type="entry name" value="Aspartate Aminotransferase, domain 1"/>
    <property type="match status" value="1"/>
</dbReference>
<dbReference type="InterPro" id="IPR001917">
    <property type="entry name" value="Aminotrans_II_pyridoxalP_BS"/>
</dbReference>
<dbReference type="PANTHER" id="PTHR42885">
    <property type="entry name" value="HISTIDINOL-PHOSPHATE AMINOTRANSFERASE-RELATED"/>
    <property type="match status" value="1"/>
</dbReference>
<dbReference type="InterPro" id="IPR015424">
    <property type="entry name" value="PyrdxlP-dep_Trfase"/>
</dbReference>
<reference evidence="12" key="1">
    <citation type="submission" date="2016-11" db="EMBL/GenBank/DDBJ databases">
        <authorList>
            <person name="Varghese N."/>
            <person name="Submissions S."/>
        </authorList>
    </citation>
    <scope>NUCLEOTIDE SEQUENCE [LARGE SCALE GENOMIC DNA]</scope>
    <source>
        <strain evidence="12">DSM 17957</strain>
    </source>
</reference>
<feature type="modified residue" description="N6-(pyridoxal phosphate)lysine" evidence="9">
    <location>
        <position position="212"/>
    </location>
</feature>
<dbReference type="Pfam" id="PF00155">
    <property type="entry name" value="Aminotran_1_2"/>
    <property type="match status" value="1"/>
</dbReference>
<protein>
    <recommendedName>
        <fullName evidence="9">Histidinol-phosphate aminotransferase</fullName>
        <ecNumber evidence="9">2.6.1.9</ecNumber>
    </recommendedName>
    <alternativeName>
        <fullName evidence="9">Imidazole acetol-phosphate transaminase</fullName>
    </alternativeName>
</protein>
<evidence type="ECO:0000256" key="1">
    <source>
        <dbReference type="ARBA" id="ARBA00001933"/>
    </source>
</evidence>
<dbReference type="InterPro" id="IPR005861">
    <property type="entry name" value="HisP_aminotrans"/>
</dbReference>
<proteinExistence type="inferred from homology"/>
<keyword evidence="4 9" id="KW-0032">Aminotransferase</keyword>
<dbReference type="Gene3D" id="3.40.640.10">
    <property type="entry name" value="Type I PLP-dependent aspartate aminotransferase-like (Major domain)"/>
    <property type="match status" value="1"/>
</dbReference>
<dbReference type="OrthoDB" id="9813612at2"/>
<evidence type="ECO:0000256" key="2">
    <source>
        <dbReference type="ARBA" id="ARBA00007970"/>
    </source>
</evidence>
<dbReference type="Proteomes" id="UP000184536">
    <property type="component" value="Unassembled WGS sequence"/>
</dbReference>
<comment type="pathway">
    <text evidence="9">Amino-acid biosynthesis; L-histidine biosynthesis; L-histidine from 5-phospho-alpha-D-ribose 1-diphosphate: step 7/9.</text>
</comment>
<dbReference type="RefSeq" id="WP_110941383.1">
    <property type="nucleotide sequence ID" value="NZ_FQZV01000028.1"/>
</dbReference>
<evidence type="ECO:0000256" key="7">
    <source>
        <dbReference type="ARBA" id="ARBA00022898"/>
    </source>
</evidence>
<organism evidence="11 12">
    <name type="scientific">Geosporobacter subterraneus DSM 17957</name>
    <dbReference type="NCBI Taxonomy" id="1121919"/>
    <lineage>
        <taxon>Bacteria</taxon>
        <taxon>Bacillati</taxon>
        <taxon>Bacillota</taxon>
        <taxon>Clostridia</taxon>
        <taxon>Peptostreptococcales</taxon>
        <taxon>Thermotaleaceae</taxon>
        <taxon>Geosporobacter</taxon>
    </lineage>
</organism>
<evidence type="ECO:0000256" key="6">
    <source>
        <dbReference type="ARBA" id="ARBA00022679"/>
    </source>
</evidence>
<dbReference type="EC" id="2.6.1.9" evidence="9"/>
<dbReference type="UniPathway" id="UPA00031">
    <property type="reaction ID" value="UER00012"/>
</dbReference>
<dbReference type="GO" id="GO:0004400">
    <property type="term" value="F:histidinol-phosphate transaminase activity"/>
    <property type="evidence" value="ECO:0007669"/>
    <property type="project" value="UniProtKB-UniRule"/>
</dbReference>
<evidence type="ECO:0000313" key="11">
    <source>
        <dbReference type="EMBL" id="SHJ51579.1"/>
    </source>
</evidence>
<dbReference type="NCBIfam" id="TIGR01141">
    <property type="entry name" value="hisC"/>
    <property type="match status" value="1"/>
</dbReference>
<dbReference type="EMBL" id="FQZV01000028">
    <property type="protein sequence ID" value="SHJ51579.1"/>
    <property type="molecule type" value="Genomic_DNA"/>
</dbReference>
<dbReference type="PROSITE" id="PS00599">
    <property type="entry name" value="AA_TRANSFER_CLASS_2"/>
    <property type="match status" value="1"/>
</dbReference>
<feature type="domain" description="Aminotransferase class I/classII large" evidence="10">
    <location>
        <begin position="23"/>
        <end position="341"/>
    </location>
</feature>
<dbReference type="SUPFAM" id="SSF53383">
    <property type="entry name" value="PLP-dependent transferases"/>
    <property type="match status" value="1"/>
</dbReference>
<dbReference type="InterPro" id="IPR004839">
    <property type="entry name" value="Aminotransferase_I/II_large"/>
</dbReference>
<accession>A0A1M6JXZ6</accession>
<comment type="cofactor">
    <cofactor evidence="1 9">
        <name>pyridoxal 5'-phosphate</name>
        <dbReference type="ChEBI" id="CHEBI:597326"/>
    </cofactor>
</comment>
<keyword evidence="7 9" id="KW-0663">Pyridoxal phosphate</keyword>